<dbReference type="InterPro" id="IPR051466">
    <property type="entry name" value="D-amino_acid_metab_enzyme"/>
</dbReference>
<gene>
    <name evidence="5" type="ORF">NY014_01840</name>
</gene>
<dbReference type="Pfam" id="PF14031">
    <property type="entry name" value="D-ser_dehydrat"/>
    <property type="match status" value="1"/>
</dbReference>
<dbReference type="EMBL" id="JANWGH010000001">
    <property type="protein sequence ID" value="MCS5489150.1"/>
    <property type="molecule type" value="Genomic_DNA"/>
</dbReference>
<protein>
    <submittedName>
        <fullName evidence="5">Alanine racemase</fullName>
        <ecNumber evidence="5">5.1.1.1</ecNumber>
    </submittedName>
</protein>
<comment type="similarity">
    <text evidence="1">Belongs to the DSD1 family.</text>
</comment>
<name>A0ABT2G1K4_9BACT</name>
<evidence type="ECO:0000313" key="5">
    <source>
        <dbReference type="EMBL" id="MCS5489150.1"/>
    </source>
</evidence>
<evidence type="ECO:0000259" key="3">
    <source>
        <dbReference type="Pfam" id="PF01168"/>
    </source>
</evidence>
<accession>A0ABT2G1K4</accession>
<dbReference type="PANTHER" id="PTHR28004:SF2">
    <property type="entry name" value="D-SERINE DEHYDRATASE"/>
    <property type="match status" value="1"/>
</dbReference>
<feature type="domain" description="D-serine dehydratase-like" evidence="4">
    <location>
        <begin position="249"/>
        <end position="353"/>
    </location>
</feature>
<dbReference type="EC" id="5.1.1.1" evidence="5"/>
<dbReference type="Gene3D" id="2.40.37.20">
    <property type="entry name" value="D-serine dehydratase-like domain"/>
    <property type="match status" value="1"/>
</dbReference>
<evidence type="ECO:0000256" key="2">
    <source>
        <dbReference type="ARBA" id="ARBA00023239"/>
    </source>
</evidence>
<dbReference type="Gene3D" id="3.20.20.10">
    <property type="entry name" value="Alanine racemase"/>
    <property type="match status" value="1"/>
</dbReference>
<dbReference type="RefSeq" id="WP_259412825.1">
    <property type="nucleotide sequence ID" value="NZ_JANWGH010000001.1"/>
</dbReference>
<dbReference type="InterPro" id="IPR026956">
    <property type="entry name" value="D-ser_dehydrat-like_dom"/>
</dbReference>
<evidence type="ECO:0000256" key="1">
    <source>
        <dbReference type="ARBA" id="ARBA00005323"/>
    </source>
</evidence>
<dbReference type="InterPro" id="IPR042208">
    <property type="entry name" value="D-ser_dehydrat-like_sf"/>
</dbReference>
<dbReference type="Pfam" id="PF01168">
    <property type="entry name" value="Ala_racemase_N"/>
    <property type="match status" value="1"/>
</dbReference>
<dbReference type="InterPro" id="IPR001608">
    <property type="entry name" value="Ala_racemase_N"/>
</dbReference>
<evidence type="ECO:0000259" key="4">
    <source>
        <dbReference type="Pfam" id="PF14031"/>
    </source>
</evidence>
<sequence>MDYRTQITSPTLLIDEKICRANIQKMAEKAELHQLELIPHWKTAQSKKIGEWAREYGIRKITASSIRQAAYLSNSGWELIHIAFPFNIREIPLLNKLAKTQPISVQIVNTATIQELANKLTSPVGFMIEIDAGYGRTGVHMSDFSKIDEILKIAATSEHLSFFGFYIHPGHTYYKPDKELIYQETRQALAMLKTKYESKHPNLVTRIGDTPGCSVATDFGDIDQMGPGNFVFYDLMQVELGSCKKSDIAVALAIPVVDIVPERNEILVHGGGVHLAKDHLIEADGKKNFGEIVILKEGGWEIPESRSFVKSISQEHGLIQASEDLLNQVQIGDLIGILPVHSCMTADAMGAYLSLTGEWIDHAEEKKFKV</sequence>
<feature type="domain" description="Alanine racemase N-terminal" evidence="3">
    <location>
        <begin position="14"/>
        <end position="196"/>
    </location>
</feature>
<dbReference type="SUPFAM" id="SSF51419">
    <property type="entry name" value="PLP-binding barrel"/>
    <property type="match status" value="1"/>
</dbReference>
<evidence type="ECO:0000313" key="6">
    <source>
        <dbReference type="Proteomes" id="UP001206788"/>
    </source>
</evidence>
<reference evidence="5 6" key="1">
    <citation type="submission" date="2022-08" db="EMBL/GenBank/DDBJ databases">
        <title>Algoriphagus sp. CAU 1643 isolated from mud.</title>
        <authorList>
            <person name="Kim W."/>
        </authorList>
    </citation>
    <scope>NUCLEOTIDE SEQUENCE [LARGE SCALE GENOMIC DNA]</scope>
    <source>
        <strain evidence="5 6">CAU 1643</strain>
    </source>
</reference>
<proteinExistence type="inferred from homology"/>
<keyword evidence="5" id="KW-0413">Isomerase</keyword>
<dbReference type="GO" id="GO:0008784">
    <property type="term" value="F:alanine racemase activity"/>
    <property type="evidence" value="ECO:0007669"/>
    <property type="project" value="UniProtKB-EC"/>
</dbReference>
<dbReference type="Proteomes" id="UP001206788">
    <property type="component" value="Unassembled WGS sequence"/>
</dbReference>
<dbReference type="PANTHER" id="PTHR28004">
    <property type="entry name" value="ZGC:162816-RELATED"/>
    <property type="match status" value="1"/>
</dbReference>
<organism evidence="5 6">
    <name type="scientific">Algoriphagus limi</name>
    <dbReference type="NCBI Taxonomy" id="2975273"/>
    <lineage>
        <taxon>Bacteria</taxon>
        <taxon>Pseudomonadati</taxon>
        <taxon>Bacteroidota</taxon>
        <taxon>Cytophagia</taxon>
        <taxon>Cytophagales</taxon>
        <taxon>Cyclobacteriaceae</taxon>
        <taxon>Algoriphagus</taxon>
    </lineage>
</organism>
<keyword evidence="6" id="KW-1185">Reference proteome</keyword>
<keyword evidence="2" id="KW-0456">Lyase</keyword>
<comment type="caution">
    <text evidence="5">The sequence shown here is derived from an EMBL/GenBank/DDBJ whole genome shotgun (WGS) entry which is preliminary data.</text>
</comment>
<dbReference type="InterPro" id="IPR029066">
    <property type="entry name" value="PLP-binding_barrel"/>
</dbReference>